<dbReference type="PANTHER" id="PTHR10775:SF185">
    <property type="entry name" value="OS08G0208400 PROTEIN"/>
    <property type="match status" value="1"/>
</dbReference>
<dbReference type="Gramene" id="VVA38293">
    <property type="protein sequence ID" value="VVA38293"/>
    <property type="gene ID" value="Prudul26B024568"/>
</dbReference>
<evidence type="ECO:0000313" key="2">
    <source>
        <dbReference type="Proteomes" id="UP000327085"/>
    </source>
</evidence>
<proteinExistence type="predicted"/>
<organism evidence="1 2">
    <name type="scientific">Prunus dulcis</name>
    <name type="common">Almond</name>
    <name type="synonym">Amygdalus dulcis</name>
    <dbReference type="NCBI Taxonomy" id="3755"/>
    <lineage>
        <taxon>Eukaryota</taxon>
        <taxon>Viridiplantae</taxon>
        <taxon>Streptophyta</taxon>
        <taxon>Embryophyta</taxon>
        <taxon>Tracheophyta</taxon>
        <taxon>Spermatophyta</taxon>
        <taxon>Magnoliopsida</taxon>
        <taxon>eudicotyledons</taxon>
        <taxon>Gunneridae</taxon>
        <taxon>Pentapetalae</taxon>
        <taxon>rosids</taxon>
        <taxon>fabids</taxon>
        <taxon>Rosales</taxon>
        <taxon>Rosaceae</taxon>
        <taxon>Amygdaloideae</taxon>
        <taxon>Amygdaleae</taxon>
        <taxon>Prunus</taxon>
    </lineage>
</organism>
<dbReference type="InParanoid" id="A0A5E4GF60"/>
<dbReference type="OMA" id="WMINDFL"/>
<evidence type="ECO:0000313" key="1">
    <source>
        <dbReference type="EMBL" id="VVA38293.1"/>
    </source>
</evidence>
<reference evidence="2" key="1">
    <citation type="journal article" date="2020" name="Plant J.">
        <title>Transposons played a major role in the diversification between the closely related almond and peach genomes: results from the almond genome sequence.</title>
        <authorList>
            <person name="Alioto T."/>
            <person name="Alexiou K.G."/>
            <person name="Bardil A."/>
            <person name="Barteri F."/>
            <person name="Castanera R."/>
            <person name="Cruz F."/>
            <person name="Dhingra A."/>
            <person name="Duval H."/>
            <person name="Fernandez I Marti A."/>
            <person name="Frias L."/>
            <person name="Galan B."/>
            <person name="Garcia J.L."/>
            <person name="Howad W."/>
            <person name="Gomez-Garrido J."/>
            <person name="Gut M."/>
            <person name="Julca I."/>
            <person name="Morata J."/>
            <person name="Puigdomenech P."/>
            <person name="Ribeca P."/>
            <person name="Rubio Cabetas M.J."/>
            <person name="Vlasova A."/>
            <person name="Wirthensohn M."/>
            <person name="Garcia-Mas J."/>
            <person name="Gabaldon T."/>
            <person name="Casacuberta J.M."/>
            <person name="Arus P."/>
        </authorList>
    </citation>
    <scope>NUCLEOTIDE SEQUENCE [LARGE SCALE GENOMIC DNA]</scope>
    <source>
        <strain evidence="2">cv. Texas</strain>
    </source>
</reference>
<dbReference type="AlphaFoldDB" id="A0A5E4GF60"/>
<feature type="non-terminal residue" evidence="1">
    <location>
        <position position="1"/>
    </location>
</feature>
<name>A0A5E4GF60_PRUDU</name>
<dbReference type="EMBL" id="CABIKO010000627">
    <property type="protein sequence ID" value="VVA38293.1"/>
    <property type="molecule type" value="Genomic_DNA"/>
</dbReference>
<protein>
    <submittedName>
        <fullName evidence="1">PREDICTED: LOC109704191 isoform</fullName>
    </submittedName>
</protein>
<dbReference type="Proteomes" id="UP000327085">
    <property type="component" value="Unassembled WGS sequence"/>
</dbReference>
<accession>A0A5E4GF60</accession>
<dbReference type="InterPro" id="IPR004242">
    <property type="entry name" value="Transposase_21"/>
</dbReference>
<dbReference type="PANTHER" id="PTHR10775">
    <property type="entry name" value="OS08G0208400 PROTEIN"/>
    <property type="match status" value="1"/>
</dbReference>
<gene>
    <name evidence="1" type="ORF">ALMOND_2B024568</name>
</gene>
<sequence>SIDVYLRLLVDELKDLWTNGVRTFDKLIGKMFTVRAAVMWTVNDFPAYAMVSEWSTKGYMACHVCKKD</sequence>
<feature type="non-terminal residue" evidence="1">
    <location>
        <position position="68"/>
    </location>
</feature>
<dbReference type="Pfam" id="PF02992">
    <property type="entry name" value="Transposase_21"/>
    <property type="match status" value="1"/>
</dbReference>